<evidence type="ECO:0000313" key="1">
    <source>
        <dbReference type="EMBL" id="SVC42534.1"/>
    </source>
</evidence>
<reference evidence="1" key="1">
    <citation type="submission" date="2018-05" db="EMBL/GenBank/DDBJ databases">
        <authorList>
            <person name="Lanie J.A."/>
            <person name="Ng W.-L."/>
            <person name="Kazmierczak K.M."/>
            <person name="Andrzejewski T.M."/>
            <person name="Davidsen T.M."/>
            <person name="Wayne K.J."/>
            <person name="Tettelin H."/>
            <person name="Glass J.I."/>
            <person name="Rusch D."/>
            <person name="Podicherti R."/>
            <person name="Tsui H.-C.T."/>
            <person name="Winkler M.E."/>
        </authorList>
    </citation>
    <scope>NUCLEOTIDE SEQUENCE</scope>
</reference>
<dbReference type="AlphaFoldDB" id="A0A382M0M6"/>
<gene>
    <name evidence="1" type="ORF">METZ01_LOCUS295388</name>
</gene>
<name>A0A382M0M6_9ZZZZ</name>
<accession>A0A382M0M6</accession>
<dbReference type="EMBL" id="UINC01090520">
    <property type="protein sequence ID" value="SVC42534.1"/>
    <property type="molecule type" value="Genomic_DNA"/>
</dbReference>
<protein>
    <submittedName>
        <fullName evidence="1">Uncharacterized protein</fullName>
    </submittedName>
</protein>
<organism evidence="1">
    <name type="scientific">marine metagenome</name>
    <dbReference type="NCBI Taxonomy" id="408172"/>
    <lineage>
        <taxon>unclassified sequences</taxon>
        <taxon>metagenomes</taxon>
        <taxon>ecological metagenomes</taxon>
    </lineage>
</organism>
<proteinExistence type="predicted"/>
<feature type="non-terminal residue" evidence="1">
    <location>
        <position position="55"/>
    </location>
</feature>
<sequence length="55" mass="6079">MSIFIQTTRKKGNVNLAVKLYNQTLDMDTEFPLPMPVGAIEIDPDFNPPISNSVG</sequence>